<gene>
    <name evidence="7" type="ORF">HMPREF0908_1552</name>
</gene>
<feature type="transmembrane region" description="Helical" evidence="6">
    <location>
        <begin position="12"/>
        <end position="31"/>
    </location>
</feature>
<dbReference type="InterPro" id="IPR001851">
    <property type="entry name" value="ABC_transp_permease"/>
</dbReference>
<organism evidence="7 8">
    <name type="scientific">Selenomonas flueggei ATCC 43531</name>
    <dbReference type="NCBI Taxonomy" id="638302"/>
    <lineage>
        <taxon>Bacteria</taxon>
        <taxon>Bacillati</taxon>
        <taxon>Bacillota</taxon>
        <taxon>Negativicutes</taxon>
        <taxon>Selenomonadales</taxon>
        <taxon>Selenomonadaceae</taxon>
        <taxon>Selenomonas</taxon>
    </lineage>
</organism>
<keyword evidence="5 6" id="KW-0472">Membrane</keyword>
<evidence type="ECO:0000256" key="2">
    <source>
        <dbReference type="ARBA" id="ARBA00022475"/>
    </source>
</evidence>
<evidence type="ECO:0000256" key="5">
    <source>
        <dbReference type="ARBA" id="ARBA00023136"/>
    </source>
</evidence>
<dbReference type="PANTHER" id="PTHR30482">
    <property type="entry name" value="HIGH-AFFINITY BRANCHED-CHAIN AMINO ACID TRANSPORT SYSTEM PERMEASE"/>
    <property type="match status" value="1"/>
</dbReference>
<dbReference type="InterPro" id="IPR043428">
    <property type="entry name" value="LivM-like"/>
</dbReference>
<dbReference type="STRING" id="638302.HMPREF0908_1552"/>
<feature type="transmembrane region" description="Helical" evidence="6">
    <location>
        <begin position="202"/>
        <end position="225"/>
    </location>
</feature>
<dbReference type="GO" id="GO:0005886">
    <property type="term" value="C:plasma membrane"/>
    <property type="evidence" value="ECO:0007669"/>
    <property type="project" value="UniProtKB-SubCell"/>
</dbReference>
<feature type="transmembrane region" description="Helical" evidence="6">
    <location>
        <begin position="150"/>
        <end position="168"/>
    </location>
</feature>
<feature type="transmembrane region" description="Helical" evidence="6">
    <location>
        <begin position="237"/>
        <end position="264"/>
    </location>
</feature>
<feature type="transmembrane region" description="Helical" evidence="6">
    <location>
        <begin position="62"/>
        <end position="80"/>
    </location>
</feature>
<evidence type="ECO:0000313" key="8">
    <source>
        <dbReference type="Proteomes" id="UP000005309"/>
    </source>
</evidence>
<dbReference type="CDD" id="cd06581">
    <property type="entry name" value="TM_PBP1_LivM_like"/>
    <property type="match status" value="1"/>
</dbReference>
<dbReference type="OrthoDB" id="9789927at2"/>
<keyword evidence="3 6" id="KW-0812">Transmembrane</keyword>
<accession>C4V4L5</accession>
<evidence type="ECO:0000256" key="6">
    <source>
        <dbReference type="SAM" id="Phobius"/>
    </source>
</evidence>
<dbReference type="PANTHER" id="PTHR30482:SF10">
    <property type="entry name" value="HIGH-AFFINITY BRANCHED-CHAIN AMINO ACID TRANSPORT PROTEIN BRAE"/>
    <property type="match status" value="1"/>
</dbReference>
<evidence type="ECO:0000256" key="4">
    <source>
        <dbReference type="ARBA" id="ARBA00022989"/>
    </source>
</evidence>
<proteinExistence type="predicted"/>
<dbReference type="eggNOG" id="COG4177">
    <property type="taxonomic scope" value="Bacteria"/>
</dbReference>
<feature type="transmembrane region" description="Helical" evidence="6">
    <location>
        <begin position="86"/>
        <end position="105"/>
    </location>
</feature>
<comment type="subcellular location">
    <subcellularLocation>
        <location evidence="1">Cell membrane</location>
        <topology evidence="1">Multi-pass membrane protein</topology>
    </subcellularLocation>
</comment>
<dbReference type="HOGENOM" id="CLU_031365_1_2_9"/>
<feature type="transmembrane region" description="Helical" evidence="6">
    <location>
        <begin position="117"/>
        <end position="138"/>
    </location>
</feature>
<dbReference type="AlphaFoldDB" id="C4V4L5"/>
<protein>
    <submittedName>
        <fullName evidence="7">Branched-chain amino acid ABC transporter, permease protein</fullName>
    </submittedName>
</protein>
<keyword evidence="4 6" id="KW-1133">Transmembrane helix</keyword>
<dbReference type="EMBL" id="ACLA01000021">
    <property type="protein sequence ID" value="EEQ48215.1"/>
    <property type="molecule type" value="Genomic_DNA"/>
</dbReference>
<evidence type="ECO:0000256" key="1">
    <source>
        <dbReference type="ARBA" id="ARBA00004651"/>
    </source>
</evidence>
<evidence type="ECO:0000313" key="7">
    <source>
        <dbReference type="EMBL" id="EEQ48215.1"/>
    </source>
</evidence>
<dbReference type="Proteomes" id="UP000005309">
    <property type="component" value="Unassembled WGS sequence"/>
</dbReference>
<feature type="transmembrane region" description="Helical" evidence="6">
    <location>
        <begin position="276"/>
        <end position="298"/>
    </location>
</feature>
<dbReference type="GO" id="GO:0015658">
    <property type="term" value="F:branched-chain amino acid transmembrane transporter activity"/>
    <property type="evidence" value="ECO:0007669"/>
    <property type="project" value="InterPro"/>
</dbReference>
<evidence type="ECO:0000256" key="3">
    <source>
        <dbReference type="ARBA" id="ARBA00022692"/>
    </source>
</evidence>
<reference evidence="7 8" key="1">
    <citation type="submission" date="2009-04" db="EMBL/GenBank/DDBJ databases">
        <authorList>
            <person name="Qin X."/>
            <person name="Bachman B."/>
            <person name="Battles P."/>
            <person name="Bell A."/>
            <person name="Bess C."/>
            <person name="Bickham C."/>
            <person name="Chaboub L."/>
            <person name="Chen D."/>
            <person name="Coyle M."/>
            <person name="Deiros D.R."/>
            <person name="Dinh H."/>
            <person name="Forbes L."/>
            <person name="Fowler G."/>
            <person name="Francisco L."/>
            <person name="Fu Q."/>
            <person name="Gubbala S."/>
            <person name="Hale W."/>
            <person name="Han Y."/>
            <person name="Hemphill L."/>
            <person name="Highlander S.K."/>
            <person name="Hirani K."/>
            <person name="Hogues M."/>
            <person name="Jackson L."/>
            <person name="Jakkamsetti A."/>
            <person name="Javaid M."/>
            <person name="Jiang H."/>
            <person name="Korchina V."/>
            <person name="Kovar C."/>
            <person name="Lara F."/>
            <person name="Lee S."/>
            <person name="Mata R."/>
            <person name="Mathew T."/>
            <person name="Moen C."/>
            <person name="Morales K."/>
            <person name="Munidasa M."/>
            <person name="Nazareth L."/>
            <person name="Ngo R."/>
            <person name="Nguyen L."/>
            <person name="Okwuonu G."/>
            <person name="Ongeri F."/>
            <person name="Patil S."/>
            <person name="Petrosino J."/>
            <person name="Pham C."/>
            <person name="Pham P."/>
            <person name="Pu L.-L."/>
            <person name="Puazo M."/>
            <person name="Raj R."/>
            <person name="Reid J."/>
            <person name="Rouhana J."/>
            <person name="Saada N."/>
            <person name="Shang Y."/>
            <person name="Simmons D."/>
            <person name="Thornton R."/>
            <person name="Warren J."/>
            <person name="Weissenberger G."/>
            <person name="Zhang J."/>
            <person name="Zhang L."/>
            <person name="Zhou C."/>
            <person name="Zhu D."/>
            <person name="Muzny D."/>
            <person name="Worley K."/>
            <person name="Gibbs R."/>
        </authorList>
    </citation>
    <scope>NUCLEOTIDE SEQUENCE [LARGE SCALE GENOMIC DNA]</scope>
    <source>
        <strain evidence="7 8">ATCC 43531</strain>
    </source>
</reference>
<name>C4V4L5_9FIRM</name>
<dbReference type="Pfam" id="PF02653">
    <property type="entry name" value="BPD_transp_2"/>
    <property type="match status" value="1"/>
</dbReference>
<sequence length="316" mass="33688">MNPSTKNDLKMLVFALIIYAVIMGLTSAGMLNAFWQLNLIFAGINIILAASLNLINGYTGQFSLGHAGFMAIGAYVGVVLTTNFHLPFAAALLAGGAAAGLLGALIGLPTLRLRGDYLAIATLGLGEIVRIIIINVPYVGGAAGFKGIPHLTNFTWVFFLMLATLCIIKNFVNSRHGRACLAIRENEIAAESMGINTTKYKVLAFTIGAFFAGVAGCLFGHNMYILSPASFTFMQSFNILIMVVMGGLGSMTGSIAGALVVTFLSAALASFPNARMIIYALALILLMFYRPQGLFGYVEITAMQPLRRFFRKGGEA</sequence>
<keyword evidence="2" id="KW-1003">Cell membrane</keyword>
<feature type="transmembrane region" description="Helical" evidence="6">
    <location>
        <begin position="37"/>
        <end position="55"/>
    </location>
</feature>
<keyword evidence="8" id="KW-1185">Reference proteome</keyword>
<dbReference type="RefSeq" id="WP_006690286.1">
    <property type="nucleotide sequence ID" value="NZ_GG694006.1"/>
</dbReference>
<comment type="caution">
    <text evidence="7">The sequence shown here is derived from an EMBL/GenBank/DDBJ whole genome shotgun (WGS) entry which is preliminary data.</text>
</comment>